<feature type="transmembrane region" description="Helical" evidence="1">
    <location>
        <begin position="171"/>
        <end position="192"/>
    </location>
</feature>
<feature type="transmembrane region" description="Helical" evidence="1">
    <location>
        <begin position="77"/>
        <end position="98"/>
    </location>
</feature>
<evidence type="ECO:0000313" key="2">
    <source>
        <dbReference type="EMBL" id="MBP1043949.1"/>
    </source>
</evidence>
<dbReference type="Proteomes" id="UP000674938">
    <property type="component" value="Unassembled WGS sequence"/>
</dbReference>
<sequence>MLQSVEIVNRWCLRLLKLVCLNFIWMGVTLIGLGVFTIGPATYAMFSLIRQWVRGNEDQPLVSTFIRYFKENYRESVLVSWLLIAGGIILVVDLLHISSWYLRVVIWIAVFFYLIAAIYIFPTMVHYNWKSFRLKLKMSFILGFSHLQYTLVLIVVISLVTLLVASILPSIVTFFGISVIAYLIMWTANQVFQRVEQKNI</sequence>
<keyword evidence="3" id="KW-1185">Reference proteome</keyword>
<feature type="transmembrane region" description="Helical" evidence="1">
    <location>
        <begin position="23"/>
        <end position="46"/>
    </location>
</feature>
<evidence type="ECO:0000313" key="3">
    <source>
        <dbReference type="Proteomes" id="UP000674938"/>
    </source>
</evidence>
<proteinExistence type="predicted"/>
<protein>
    <submittedName>
        <fullName evidence="2">DUF624 domain-containing protein</fullName>
    </submittedName>
</protein>
<keyword evidence="1" id="KW-0472">Membrane</keyword>
<feature type="transmembrane region" description="Helical" evidence="1">
    <location>
        <begin position="104"/>
        <end position="127"/>
    </location>
</feature>
<accession>A0A940SXC1</accession>
<dbReference type="AlphaFoldDB" id="A0A940SXC1"/>
<comment type="caution">
    <text evidence="2">The sequence shown here is derived from an EMBL/GenBank/DDBJ whole genome shotgun (WGS) entry which is preliminary data.</text>
</comment>
<keyword evidence="1" id="KW-1133">Transmembrane helix</keyword>
<dbReference type="RefSeq" id="WP_209531937.1">
    <property type="nucleotide sequence ID" value="NZ_JAEEGA010000020.1"/>
</dbReference>
<dbReference type="InterPro" id="IPR006938">
    <property type="entry name" value="DUF624"/>
</dbReference>
<gene>
    <name evidence="2" type="ORF">I6N95_23245</name>
</gene>
<keyword evidence="1" id="KW-0812">Transmembrane</keyword>
<dbReference type="EMBL" id="JAEEGA010000020">
    <property type="protein sequence ID" value="MBP1043949.1"/>
    <property type="molecule type" value="Genomic_DNA"/>
</dbReference>
<feature type="transmembrane region" description="Helical" evidence="1">
    <location>
        <begin position="139"/>
        <end position="165"/>
    </location>
</feature>
<organism evidence="2 3">
    <name type="scientific">Vagococcus allomyrinae</name>
    <dbReference type="NCBI Taxonomy" id="2794353"/>
    <lineage>
        <taxon>Bacteria</taxon>
        <taxon>Bacillati</taxon>
        <taxon>Bacillota</taxon>
        <taxon>Bacilli</taxon>
        <taxon>Lactobacillales</taxon>
        <taxon>Enterococcaceae</taxon>
        <taxon>Vagococcus</taxon>
    </lineage>
</organism>
<reference evidence="2" key="1">
    <citation type="submission" date="2020-12" db="EMBL/GenBank/DDBJ databases">
        <title>Vagococcus allomyrinae sp. nov. and Enterococcus lavae sp. nov., isolated from the larvae of Allomyrina dichotoma.</title>
        <authorList>
            <person name="Lee S.D."/>
        </authorList>
    </citation>
    <scope>NUCLEOTIDE SEQUENCE</scope>
    <source>
        <strain evidence="2">BWB3-3</strain>
    </source>
</reference>
<dbReference type="Pfam" id="PF04854">
    <property type="entry name" value="DUF624"/>
    <property type="match status" value="1"/>
</dbReference>
<name>A0A940SXC1_9ENTE</name>
<evidence type="ECO:0000256" key="1">
    <source>
        <dbReference type="SAM" id="Phobius"/>
    </source>
</evidence>